<dbReference type="Gene3D" id="3.40.50.1820">
    <property type="entry name" value="alpha/beta hydrolase"/>
    <property type="match status" value="1"/>
</dbReference>
<gene>
    <name evidence="1" type="ORF">OE749_02645</name>
</gene>
<organism evidence="1 2">
    <name type="scientific">Fluctibacter corallii</name>
    <dbReference type="NCBI Taxonomy" id="2984329"/>
    <lineage>
        <taxon>Bacteria</taxon>
        <taxon>Pseudomonadati</taxon>
        <taxon>Pseudomonadota</taxon>
        <taxon>Gammaproteobacteria</taxon>
        <taxon>Alteromonadales</taxon>
        <taxon>Alteromonadaceae</taxon>
        <taxon>Fluctibacter</taxon>
    </lineage>
</organism>
<evidence type="ECO:0000313" key="2">
    <source>
        <dbReference type="Proteomes" id="UP001652504"/>
    </source>
</evidence>
<accession>A0ABT3A5Q7</accession>
<reference evidence="1 2" key="1">
    <citation type="submission" date="2022-10" db="EMBL/GenBank/DDBJ databases">
        <title>Aestuariibacter sp. AA17 isolated from Montipora capitata coral fragment.</title>
        <authorList>
            <person name="Emsley S.A."/>
            <person name="Pfannmuller K.M."/>
            <person name="Loughran R.M."/>
            <person name="Shlafstein M."/>
            <person name="Papke E."/>
            <person name="Saw J.H."/>
            <person name="Ushijima B."/>
            <person name="Videau P."/>
        </authorList>
    </citation>
    <scope>NUCLEOTIDE SEQUENCE [LARGE SCALE GENOMIC DNA]</scope>
    <source>
        <strain evidence="1 2">AA17</strain>
    </source>
</reference>
<comment type="caution">
    <text evidence="1">The sequence shown here is derived from an EMBL/GenBank/DDBJ whole genome shotgun (WGS) entry which is preliminary data.</text>
</comment>
<dbReference type="InterPro" id="IPR008886">
    <property type="entry name" value="UPF0227/Esterase_YqiA"/>
</dbReference>
<name>A0ABT3A5Q7_9ALTE</name>
<protein>
    <submittedName>
        <fullName evidence="1">Esterase YqiA</fullName>
    </submittedName>
</protein>
<dbReference type="SUPFAM" id="SSF53474">
    <property type="entry name" value="alpha/beta-Hydrolases"/>
    <property type="match status" value="1"/>
</dbReference>
<dbReference type="PANTHER" id="PTHR35602">
    <property type="entry name" value="ESTERASE YQIA-RELATED"/>
    <property type="match status" value="1"/>
</dbReference>
<dbReference type="InterPro" id="IPR029058">
    <property type="entry name" value="AB_hydrolase_fold"/>
</dbReference>
<dbReference type="Proteomes" id="UP001652504">
    <property type="component" value="Unassembled WGS sequence"/>
</dbReference>
<evidence type="ECO:0000313" key="1">
    <source>
        <dbReference type="EMBL" id="MCV2883597.1"/>
    </source>
</evidence>
<dbReference type="Pfam" id="PF05728">
    <property type="entry name" value="UPF0227"/>
    <property type="match status" value="1"/>
</dbReference>
<dbReference type="PANTHER" id="PTHR35602:SF3">
    <property type="entry name" value="ESTERASE YQIA"/>
    <property type="match status" value="1"/>
</dbReference>
<keyword evidence="2" id="KW-1185">Reference proteome</keyword>
<dbReference type="RefSeq" id="WP_263710793.1">
    <property type="nucleotide sequence ID" value="NZ_JAOWKX010000001.1"/>
</dbReference>
<proteinExistence type="predicted"/>
<sequence length="193" mass="21802">MQNIAVVYLHGFLSSPQSVKAQQTKQFVETHYPHLDFVIPALPNTPDGMLDVLASTLAPFKGRELRFIGSSMGGFLSTYLVEQFGGKAVLINPAVKPYTLFADYLGHHVNPYTKQAFHLTQRHVDMIQQWTPTSLITPEAYWVLLQEGDETLDYSKAIAYYQGAKYTVEAGGDHSFQGYERYLSDIFRFLLAE</sequence>
<dbReference type="EMBL" id="JAOWKX010000001">
    <property type="protein sequence ID" value="MCV2883597.1"/>
    <property type="molecule type" value="Genomic_DNA"/>
</dbReference>